<name>A0ABT4JWX2_9GAMM</name>
<comment type="caution">
    <text evidence="1">The sequence shown here is derived from an EMBL/GenBank/DDBJ whole genome shotgun (WGS) entry which is preliminary data.</text>
</comment>
<keyword evidence="2" id="KW-1185">Reference proteome</keyword>
<dbReference type="Proteomes" id="UP001149719">
    <property type="component" value="Unassembled WGS sequence"/>
</dbReference>
<organism evidence="1 2">
    <name type="scientific">Marinomonas phaeophyticola</name>
    <dbReference type="NCBI Taxonomy" id="3004091"/>
    <lineage>
        <taxon>Bacteria</taxon>
        <taxon>Pseudomonadati</taxon>
        <taxon>Pseudomonadota</taxon>
        <taxon>Gammaproteobacteria</taxon>
        <taxon>Oceanospirillales</taxon>
        <taxon>Oceanospirillaceae</taxon>
        <taxon>Marinomonas</taxon>
    </lineage>
</organism>
<sequence>MRSIESLSDLFELAQCKATYFDLGRHIRKLTPQEVMQFDRKQSAYPFPFRQQATFAIVLEPINSKAQADMSIWFIRLPIDEKGSINLGTRDHLIKSIVDKILNKGNSTDLSEALTDNPYAFQPDTERMASFHAMLAKQMKQSPSHYFNQLIDYLSGSITREDNHWEEIGLQGIADLAVRSAENSYRPLIKKALQHAPITLATALAKALEHQELDEDYLQFIIAEFRQSIDIDFKASLIRAASRSNGHQRLSQILQLSLVSAEKNATDDQLHLIVALVAKCPHWLANDTELLHLVMENLAQRDDAFHAFSKISTELTHTQNVKKPLWVLFKSNDISPRLAQAVAHLFSKTPSQTLQ</sequence>
<dbReference type="RefSeq" id="WP_269126776.1">
    <property type="nucleotide sequence ID" value="NZ_JAPUBN010000019.1"/>
</dbReference>
<evidence type="ECO:0000313" key="1">
    <source>
        <dbReference type="EMBL" id="MCZ2722824.1"/>
    </source>
</evidence>
<protein>
    <submittedName>
        <fullName evidence="1">DUF3549 family protein</fullName>
    </submittedName>
</protein>
<reference evidence="1" key="1">
    <citation type="submission" date="2022-12" db="EMBL/GenBank/DDBJ databases">
        <title>Marinomonas 15G1-11 sp. nov, isolated from marine algae.</title>
        <authorList>
            <person name="Butt M."/>
            <person name="Choi D.G."/>
            <person name="Kim J.M."/>
            <person name="Lee J.K."/>
            <person name="Baek J.H."/>
            <person name="Jeon C.O."/>
        </authorList>
    </citation>
    <scope>NUCLEOTIDE SEQUENCE</scope>
    <source>
        <strain evidence="1">15G1-11</strain>
    </source>
</reference>
<gene>
    <name evidence="1" type="ORF">O1D97_14705</name>
</gene>
<dbReference type="EMBL" id="JAPUBN010000019">
    <property type="protein sequence ID" value="MCZ2722824.1"/>
    <property type="molecule type" value="Genomic_DNA"/>
</dbReference>
<accession>A0ABT4JWX2</accession>
<dbReference type="Pfam" id="PF12069">
    <property type="entry name" value="DUF3549"/>
    <property type="match status" value="1"/>
</dbReference>
<dbReference type="InterPro" id="IPR021936">
    <property type="entry name" value="DUF3549"/>
</dbReference>
<proteinExistence type="predicted"/>
<evidence type="ECO:0000313" key="2">
    <source>
        <dbReference type="Proteomes" id="UP001149719"/>
    </source>
</evidence>